<reference evidence="1 2" key="1">
    <citation type="submission" date="2016-05" db="EMBL/GenBank/DDBJ databases">
        <authorList>
            <person name="Lavstsen T."/>
            <person name="Jespersen J.S."/>
        </authorList>
    </citation>
    <scope>NUCLEOTIDE SEQUENCE [LARGE SCALE GENOMIC DNA]</scope>
    <source>
        <strain evidence="1 2">B7-9</strain>
    </source>
</reference>
<evidence type="ECO:0000313" key="2">
    <source>
        <dbReference type="Proteomes" id="UP000220922"/>
    </source>
</evidence>
<evidence type="ECO:0008006" key="3">
    <source>
        <dbReference type="Google" id="ProtNLM"/>
    </source>
</evidence>
<accession>A0A2H3KWU8</accession>
<sequence length="335" mass="34899">MPSVIDTISNLISPAVIERVGKQVGLSDEMTRQGIALTTAVLAGGLARMGNTPEGVEALDKIIQGADTGVLGNLQGVLGNITGGTPEVVQQMFGNNLELVTGGIKKASSIDITPFLAIVTPVLMGVIKNMTTQQGMDAAALTKTLQTELRGLSRRDSTTNQVIKEVFKPLEAQDKLRAKFTDEEWVALRQGPVYAATLIILADLSGKGGRDKELDAMYAAIDEAVTSAGPTELLNILFSDDVTADEVEAMVKTHKKSEQAEIQATLLPLVLESVGVARAKAPRSDAVAYQGLMLAVAQQVAAAVKEGGFLGMGGTSVSAEEKAAIDALAAALASS</sequence>
<dbReference type="EMBL" id="LYXE01000063">
    <property type="protein sequence ID" value="PDV99869.1"/>
    <property type="molecule type" value="Genomic_DNA"/>
</dbReference>
<evidence type="ECO:0000313" key="1">
    <source>
        <dbReference type="EMBL" id="PDV99869.1"/>
    </source>
</evidence>
<organism evidence="1 2">
    <name type="scientific">Candidatus Chloroploca asiatica</name>
    <dbReference type="NCBI Taxonomy" id="1506545"/>
    <lineage>
        <taxon>Bacteria</taxon>
        <taxon>Bacillati</taxon>
        <taxon>Chloroflexota</taxon>
        <taxon>Chloroflexia</taxon>
        <taxon>Chloroflexales</taxon>
        <taxon>Chloroflexineae</taxon>
        <taxon>Oscillochloridaceae</taxon>
        <taxon>Candidatus Chloroploca</taxon>
    </lineage>
</organism>
<comment type="caution">
    <text evidence="1">The sequence shown here is derived from an EMBL/GenBank/DDBJ whole genome shotgun (WGS) entry which is preliminary data.</text>
</comment>
<dbReference type="Proteomes" id="UP000220922">
    <property type="component" value="Unassembled WGS sequence"/>
</dbReference>
<dbReference type="AlphaFoldDB" id="A0A2H3KWU8"/>
<dbReference type="InterPro" id="IPR009282">
    <property type="entry name" value="DUF937"/>
</dbReference>
<proteinExistence type="predicted"/>
<dbReference type="Pfam" id="PF06078">
    <property type="entry name" value="DUF937"/>
    <property type="match status" value="1"/>
</dbReference>
<name>A0A2H3KWU8_9CHLR</name>
<protein>
    <recommendedName>
        <fullName evidence="3">DUF937 domain-containing protein</fullName>
    </recommendedName>
</protein>
<dbReference type="RefSeq" id="WP_097651635.1">
    <property type="nucleotide sequence ID" value="NZ_LYXE01000063.1"/>
</dbReference>
<keyword evidence="2" id="KW-1185">Reference proteome</keyword>
<dbReference type="OrthoDB" id="159745at2"/>
<gene>
    <name evidence="1" type="ORF">A9Q02_01265</name>
</gene>